<reference evidence="3 4" key="1">
    <citation type="submission" date="2019-12" db="EMBL/GenBank/DDBJ databases">
        <title>Litoreibacter badius sp. nov., a novel bacteriochlorophyll a-containing bacterium in the genus Litoreibacter.</title>
        <authorList>
            <person name="Kanamuro M."/>
            <person name="Takabe Y."/>
            <person name="Mori K."/>
            <person name="Takaichi S."/>
            <person name="Hanada S."/>
        </authorList>
    </citation>
    <scope>NUCLEOTIDE SEQUENCE [LARGE SCALE GENOMIC DNA]</scope>
    <source>
        <strain evidence="3 4">K6</strain>
    </source>
</reference>
<evidence type="ECO:0000259" key="2">
    <source>
        <dbReference type="Pfam" id="PF00497"/>
    </source>
</evidence>
<dbReference type="PANTHER" id="PTHR38834:SF3">
    <property type="entry name" value="SOLUTE-BINDING PROTEIN FAMILY 3_N-TERMINAL DOMAIN-CONTAINING PROTEIN"/>
    <property type="match status" value="1"/>
</dbReference>
<dbReference type="Pfam" id="PF00497">
    <property type="entry name" value="SBP_bac_3"/>
    <property type="match status" value="1"/>
</dbReference>
<proteinExistence type="predicted"/>
<feature type="signal peptide" evidence="1">
    <location>
        <begin position="1"/>
        <end position="20"/>
    </location>
</feature>
<comment type="caution">
    <text evidence="3">The sequence shown here is derived from an EMBL/GenBank/DDBJ whole genome shotgun (WGS) entry which is preliminary data.</text>
</comment>
<dbReference type="PANTHER" id="PTHR38834">
    <property type="entry name" value="PERIPLASMIC SUBSTRATE BINDING PROTEIN FAMILY 3"/>
    <property type="match status" value="1"/>
</dbReference>
<keyword evidence="1" id="KW-0732">Signal</keyword>
<gene>
    <name evidence="3" type="ORF">KIN_20190</name>
</gene>
<dbReference type="RefSeq" id="WP_159806487.1">
    <property type="nucleotide sequence ID" value="NZ_BLJE01000002.1"/>
</dbReference>
<feature type="chain" id="PRO_5027067672" description="Solute-binding protein family 3/N-terminal domain-containing protein" evidence="1">
    <location>
        <begin position="21"/>
        <end position="240"/>
    </location>
</feature>
<name>A0A6N6JFM8_9RHOB</name>
<dbReference type="AlphaFoldDB" id="A0A6N6JFM8"/>
<dbReference type="Gene3D" id="3.40.190.10">
    <property type="entry name" value="Periplasmic binding protein-like II"/>
    <property type="match status" value="2"/>
</dbReference>
<feature type="domain" description="Solute-binding protein family 3/N-terminal" evidence="2">
    <location>
        <begin position="23"/>
        <end position="236"/>
    </location>
</feature>
<protein>
    <recommendedName>
        <fullName evidence="2">Solute-binding protein family 3/N-terminal domain-containing protein</fullName>
    </recommendedName>
</protein>
<evidence type="ECO:0000313" key="4">
    <source>
        <dbReference type="Proteomes" id="UP000436822"/>
    </source>
</evidence>
<evidence type="ECO:0000256" key="1">
    <source>
        <dbReference type="SAM" id="SignalP"/>
    </source>
</evidence>
<dbReference type="OrthoDB" id="7857781at2"/>
<accession>A0A6N6JFM8</accession>
<organism evidence="3 4">
    <name type="scientific">Litoreibacter roseus</name>
    <dbReference type="NCBI Taxonomy" id="2601869"/>
    <lineage>
        <taxon>Bacteria</taxon>
        <taxon>Pseudomonadati</taxon>
        <taxon>Pseudomonadota</taxon>
        <taxon>Alphaproteobacteria</taxon>
        <taxon>Rhodobacterales</taxon>
        <taxon>Roseobacteraceae</taxon>
        <taxon>Litoreibacter</taxon>
    </lineage>
</organism>
<keyword evidence="4" id="KW-1185">Reference proteome</keyword>
<dbReference type="EMBL" id="BLJE01000002">
    <property type="protein sequence ID" value="GFE64945.1"/>
    <property type="molecule type" value="Genomic_DNA"/>
</dbReference>
<dbReference type="InterPro" id="IPR001638">
    <property type="entry name" value="Solute-binding_3/MltF_N"/>
</dbReference>
<dbReference type="Proteomes" id="UP000436822">
    <property type="component" value="Unassembled WGS sequence"/>
</dbReference>
<evidence type="ECO:0000313" key="3">
    <source>
        <dbReference type="EMBL" id="GFE64945.1"/>
    </source>
</evidence>
<dbReference type="SUPFAM" id="SSF53850">
    <property type="entry name" value="Periplasmic binding protein-like II"/>
    <property type="match status" value="1"/>
</dbReference>
<sequence length="240" mass="26309">MRLIISILAAALTLVGSASAEVLRAVTSADVAPMSRGHDQDLPGFNHELVSLMVERAGLSLQIDYYPWKRAQKIALGNESVLIFGLTRTEKREDQYEWIAPLIEAQRVFVTTGPLINSVEDARNLDNIGAQGVYLDALQAAGFENVEEATAARNLRKLQAGRVSAVYTLAERAAFEWAQFGYSPDTLRIGTPIAKIDLWLCATKGYSKETQARLAAALAEIRVSGEYDALHSKYFGGLTY</sequence>